<evidence type="ECO:0000259" key="6">
    <source>
        <dbReference type="Pfam" id="PF00520"/>
    </source>
</evidence>
<organism evidence="7 8">
    <name type="scientific">Cylicocyclus nassatus</name>
    <name type="common">Nematode worm</name>
    <dbReference type="NCBI Taxonomy" id="53992"/>
    <lineage>
        <taxon>Eukaryota</taxon>
        <taxon>Metazoa</taxon>
        <taxon>Ecdysozoa</taxon>
        <taxon>Nematoda</taxon>
        <taxon>Chromadorea</taxon>
        <taxon>Rhabditida</taxon>
        <taxon>Rhabditina</taxon>
        <taxon>Rhabditomorpha</taxon>
        <taxon>Strongyloidea</taxon>
        <taxon>Strongylidae</taxon>
        <taxon>Cylicocyclus</taxon>
    </lineage>
</organism>
<dbReference type="InterPro" id="IPR003937">
    <property type="entry name" value="K_chnl_volt-dep_KCNQ"/>
</dbReference>
<evidence type="ECO:0000313" key="8">
    <source>
        <dbReference type="Proteomes" id="UP001176961"/>
    </source>
</evidence>
<evidence type="ECO:0000313" key="7">
    <source>
        <dbReference type="EMBL" id="CAJ0610033.1"/>
    </source>
</evidence>
<evidence type="ECO:0000256" key="5">
    <source>
        <dbReference type="SAM" id="Phobius"/>
    </source>
</evidence>
<feature type="transmembrane region" description="Helical" evidence="5">
    <location>
        <begin position="119"/>
        <end position="141"/>
    </location>
</feature>
<reference evidence="7" key="1">
    <citation type="submission" date="2023-07" db="EMBL/GenBank/DDBJ databases">
        <authorList>
            <consortium name="CYATHOMIX"/>
        </authorList>
    </citation>
    <scope>NUCLEOTIDE SEQUENCE</scope>
    <source>
        <strain evidence="7">N/A</strain>
    </source>
</reference>
<feature type="domain" description="Ion transport" evidence="6">
    <location>
        <begin position="49"/>
        <end position="265"/>
    </location>
</feature>
<protein>
    <recommendedName>
        <fullName evidence="6">Ion transport domain-containing protein</fullName>
    </recommendedName>
</protein>
<dbReference type="Pfam" id="PF00520">
    <property type="entry name" value="Ion_trans"/>
    <property type="match status" value="1"/>
</dbReference>
<dbReference type="GO" id="GO:0008076">
    <property type="term" value="C:voltage-gated potassium channel complex"/>
    <property type="evidence" value="ECO:0007669"/>
    <property type="project" value="TreeGrafter"/>
</dbReference>
<dbReference type="Gene3D" id="1.10.287.70">
    <property type="match status" value="1"/>
</dbReference>
<feature type="transmembrane region" description="Helical" evidence="5">
    <location>
        <begin position="51"/>
        <end position="69"/>
    </location>
</feature>
<comment type="caution">
    <text evidence="7">The sequence shown here is derived from an EMBL/GenBank/DDBJ whole genome shotgun (WGS) entry which is preliminary data.</text>
</comment>
<dbReference type="InterPro" id="IPR005821">
    <property type="entry name" value="Ion_trans_dom"/>
</dbReference>
<feature type="transmembrane region" description="Helical" evidence="5">
    <location>
        <begin position="186"/>
        <end position="206"/>
    </location>
</feature>
<keyword evidence="4 5" id="KW-0472">Membrane</keyword>
<dbReference type="PANTHER" id="PTHR47735">
    <property type="entry name" value="POTASSIUM VOLTAGE-GATED CHANNEL SUBFAMILY KQT MEMBER 4"/>
    <property type="match status" value="1"/>
</dbReference>
<proteinExistence type="predicted"/>
<evidence type="ECO:0000256" key="3">
    <source>
        <dbReference type="ARBA" id="ARBA00022989"/>
    </source>
</evidence>
<evidence type="ECO:0000256" key="4">
    <source>
        <dbReference type="ARBA" id="ARBA00023136"/>
    </source>
</evidence>
<evidence type="ECO:0000256" key="1">
    <source>
        <dbReference type="ARBA" id="ARBA00004141"/>
    </source>
</evidence>
<dbReference type="PANTHER" id="PTHR47735:SF9">
    <property type="entry name" value="POTASSIUM VOLTAGE-GATED CHANNEL SUBFAMILY KQT MEMBER 4-LIKE ISOFORM X1"/>
    <property type="match status" value="1"/>
</dbReference>
<dbReference type="GO" id="GO:0005249">
    <property type="term" value="F:voltage-gated potassium channel activity"/>
    <property type="evidence" value="ECO:0007669"/>
    <property type="project" value="InterPro"/>
</dbReference>
<dbReference type="EMBL" id="CATQJL010000326">
    <property type="protein sequence ID" value="CAJ0610033.1"/>
    <property type="molecule type" value="Genomic_DNA"/>
</dbReference>
<feature type="transmembrane region" description="Helical" evidence="5">
    <location>
        <begin position="81"/>
        <end position="99"/>
    </location>
</feature>
<sequence length="801" mass="92313">MSLSEEEGLYNREDIKRRDTIQLSNRVRYIRRLRFRVYYFLDHPMNANSTWYHFGVFLIVLAAVILGATSYSWNDPFLKEVYIQMETLLALFFLGEFIIRMWSISADAKYVGYRGHLRYLTRLVCIVDVIIITVTLTLVCLEKTYISDNTLDYLRLIQILRLFHIDRQMTTFRLFKNMIVLGKWELLAAYNITFMVCLTMVNLVYISENEGFILQMPQNSSEITRSEAFPSLAHTWWFTLVSIETVGYGDIVPSRGITRVIVCLFGYAAYCTFVTASTQISVGLTLMMEEDSKKECENKLRNTAASLIQFWFRFHLASVEDRKMTEYFRRICFKLYLTARRGHRNRQLMTKLREKVERKKKLQYDAYCTIHAASFESWKRQLSVGVTQHVIQALNLDTPRIRRKGLKRHASLPETALCKEVDESRSGIILARISDRRGSTDTNASSTMELSDLETHLDANDMFDEEQSESLNISDVEEWKLHKYRPLLRFFNFLLFREYTKKLQRLRKADRLLEVEAEIREKENLRQQNLRELELRMNAMLGRPGSSPFNNNPKEKIGVNARLDLCESKMKEMQLTLEKIHILVREVAATMGGSGMQEALPPTPPGRKSSFTLNYRRHHFLRDQHGPPLNGNKQHHLLRTVLSGTGFVVAEPSNGDDVEQQHLMDPSFIAYGNDQHHIVANSVKSTGFVVAQLLKSEMVWSSTDFVVAEPLLVGDGVEQHQSFLLEEVLGAPHNFAQSTVTAYSVYRTLLQKVLSSTGLVVTELFHVGDAVEQHHLVVANLASFVTNTVEQTDLSLQTICT</sequence>
<dbReference type="SUPFAM" id="SSF81324">
    <property type="entry name" value="Voltage-gated potassium channels"/>
    <property type="match status" value="1"/>
</dbReference>
<keyword evidence="2 5" id="KW-0812">Transmembrane</keyword>
<evidence type="ECO:0000256" key="2">
    <source>
        <dbReference type="ARBA" id="ARBA00022692"/>
    </source>
</evidence>
<accession>A0AA36HG81</accession>
<comment type="subcellular location">
    <subcellularLocation>
        <location evidence="1">Membrane</location>
        <topology evidence="1">Multi-pass membrane protein</topology>
    </subcellularLocation>
</comment>
<name>A0AA36HG81_CYLNA</name>
<keyword evidence="3 5" id="KW-1133">Transmembrane helix</keyword>
<dbReference type="AlphaFoldDB" id="A0AA36HG81"/>
<dbReference type="InterPro" id="IPR027359">
    <property type="entry name" value="Volt_channel_dom_sf"/>
</dbReference>
<gene>
    <name evidence="7" type="ORF">CYNAS_LOCUS22016</name>
</gene>
<dbReference type="Proteomes" id="UP001176961">
    <property type="component" value="Unassembled WGS sequence"/>
</dbReference>
<keyword evidence="8" id="KW-1185">Reference proteome</keyword>
<dbReference type="Gene3D" id="1.20.120.350">
    <property type="entry name" value="Voltage-gated potassium channels. Chain C"/>
    <property type="match status" value="1"/>
</dbReference>